<organism evidence="2 3">
    <name type="scientific">Cystoisospora suis</name>
    <dbReference type="NCBI Taxonomy" id="483139"/>
    <lineage>
        <taxon>Eukaryota</taxon>
        <taxon>Sar</taxon>
        <taxon>Alveolata</taxon>
        <taxon>Apicomplexa</taxon>
        <taxon>Conoidasida</taxon>
        <taxon>Coccidia</taxon>
        <taxon>Eucoccidiorida</taxon>
        <taxon>Eimeriorina</taxon>
        <taxon>Sarcocystidae</taxon>
        <taxon>Cystoisospora</taxon>
    </lineage>
</organism>
<feature type="compositionally biased region" description="Basic and acidic residues" evidence="1">
    <location>
        <begin position="296"/>
        <end position="305"/>
    </location>
</feature>
<feature type="region of interest" description="Disordered" evidence="1">
    <location>
        <begin position="296"/>
        <end position="348"/>
    </location>
</feature>
<feature type="compositionally biased region" description="Low complexity" evidence="1">
    <location>
        <begin position="1236"/>
        <end position="1249"/>
    </location>
</feature>
<comment type="caution">
    <text evidence="2">The sequence shown here is derived from an EMBL/GenBank/DDBJ whole genome shotgun (WGS) entry which is preliminary data.</text>
</comment>
<evidence type="ECO:0000256" key="1">
    <source>
        <dbReference type="SAM" id="MobiDB-lite"/>
    </source>
</evidence>
<feature type="region of interest" description="Disordered" evidence="1">
    <location>
        <begin position="1188"/>
        <end position="1255"/>
    </location>
</feature>
<feature type="region of interest" description="Disordered" evidence="1">
    <location>
        <begin position="231"/>
        <end position="262"/>
    </location>
</feature>
<name>A0A2C6KSK6_9APIC</name>
<keyword evidence="3" id="KW-1185">Reference proteome</keyword>
<feature type="compositionally biased region" description="Acidic residues" evidence="1">
    <location>
        <begin position="1376"/>
        <end position="1387"/>
    </location>
</feature>
<feature type="region of interest" description="Disordered" evidence="1">
    <location>
        <begin position="95"/>
        <end position="117"/>
    </location>
</feature>
<feature type="compositionally biased region" description="Basic and acidic residues" evidence="1">
    <location>
        <begin position="1311"/>
        <end position="1350"/>
    </location>
</feature>
<feature type="compositionally biased region" description="Basic and acidic residues" evidence="1">
    <location>
        <begin position="1388"/>
        <end position="1402"/>
    </location>
</feature>
<dbReference type="RefSeq" id="XP_067920905.1">
    <property type="nucleotide sequence ID" value="XM_068067121.1"/>
</dbReference>
<dbReference type="Proteomes" id="UP000221165">
    <property type="component" value="Unassembled WGS sequence"/>
</dbReference>
<feature type="compositionally biased region" description="Acidic residues" evidence="1">
    <location>
        <begin position="838"/>
        <end position="847"/>
    </location>
</feature>
<feature type="compositionally biased region" description="Basic and acidic residues" evidence="1">
    <location>
        <begin position="804"/>
        <end position="814"/>
    </location>
</feature>
<reference evidence="2 3" key="1">
    <citation type="journal article" date="2017" name="Int. J. Parasitol.">
        <title>The genome of the protozoan parasite Cystoisospora suis and a reverse vaccinology approach to identify vaccine candidates.</title>
        <authorList>
            <person name="Palmieri N."/>
            <person name="Shrestha A."/>
            <person name="Ruttkowski B."/>
            <person name="Beck T."/>
            <person name="Vogl C."/>
            <person name="Tomley F."/>
            <person name="Blake D.P."/>
            <person name="Joachim A."/>
        </authorList>
    </citation>
    <scope>NUCLEOTIDE SEQUENCE [LARGE SCALE GENOMIC DNA]</scope>
    <source>
        <strain evidence="2 3">Wien I</strain>
    </source>
</reference>
<feature type="compositionally biased region" description="Basic and acidic residues" evidence="1">
    <location>
        <begin position="756"/>
        <end position="772"/>
    </location>
</feature>
<feature type="compositionally biased region" description="Low complexity" evidence="1">
    <location>
        <begin position="1190"/>
        <end position="1204"/>
    </location>
</feature>
<dbReference type="GeneID" id="94430332"/>
<proteinExistence type="predicted"/>
<feature type="region of interest" description="Disordered" evidence="1">
    <location>
        <begin position="1289"/>
        <end position="1402"/>
    </location>
</feature>
<dbReference type="EMBL" id="MIGC01003587">
    <property type="protein sequence ID" value="PHJ19203.1"/>
    <property type="molecule type" value="Genomic_DNA"/>
</dbReference>
<feature type="compositionally biased region" description="Basic and acidic residues" evidence="1">
    <location>
        <begin position="785"/>
        <end position="795"/>
    </location>
</feature>
<feature type="compositionally biased region" description="Low complexity" evidence="1">
    <location>
        <begin position="744"/>
        <end position="755"/>
    </location>
</feature>
<feature type="compositionally biased region" description="Low complexity" evidence="1">
    <location>
        <begin position="1289"/>
        <end position="1310"/>
    </location>
</feature>
<feature type="region of interest" description="Disordered" evidence="1">
    <location>
        <begin position="720"/>
        <end position="854"/>
    </location>
</feature>
<evidence type="ECO:0000313" key="3">
    <source>
        <dbReference type="Proteomes" id="UP000221165"/>
    </source>
</evidence>
<feature type="compositionally biased region" description="Basic and acidic residues" evidence="1">
    <location>
        <begin position="731"/>
        <end position="743"/>
    </location>
</feature>
<sequence>MPSRSLPHSPSFLSSSFRSFSSFCRRERVAISDFSLPCEIHLQIEATTSHRERKGCLCHKDISLRSSSPSLPSSSPSSSFSPLSSSFLSRRIGKKACKSSPPSNHRILNRTSSSLSSSSLSSSSLSSSSSSCHSHRHFSSSSLSSSSLSSSSSSCHSHRHFSSSSPSSSSSSFRLRFRLFHETRASQSPSSSSPPLRLLILQELLQRHPHIQTSSSPFSFSPTLPSSSSSPFPVSSPLLSSSSSSPLSSSSPPSSSLSSSSSYQVVLETKPLARINEESEASSSSSLQKSIRQSFLREAEAKDETPETSSLTKEGRETKEFNEEEEESKKRKASLFSVEQNVSPSPSSLQKDLDLLSSCFSLFSALQDQKPLTSSSFFLSQFSLSSSQRGESSLTLECIRKLLYHPLPLLLSSSSSLSYSDWLCLSLRSPPVCDVRVRNAIDALLQHSLSPEKEEEEKERWRREGEKRFRKKKKTVSADLHESSHKKKEGEEDEEKFPLEFLASILFSLKRWDVLETLLTERIFHPDTAFSLSPPLLSFFARVYVHLWQLEGNRTSSLPSSSSPLAGKQPSSLASSLSRRRRREVDSAFFRVLLDTLSPSQSPPLFSPHELAILLQALARHFYSPVACQVIRPSSSSSFSSDKDERGNILSFSFREFPEPSQREMRDEEKEREICTYPTLLRHALYTYQPHIFDHSTLHETFLFHLHSLLLLLRRDLQTTEEKRRRRRSRTDRNEKELAKIEESLPSSCLSSHSLSSKETKEKKEKKKEIESSPRPVATPTEGSCKTDMKREGPVRDAVSLSFHEGEEREERSLSAHTSLPVSVQGGIVDQTEREEEKEQEEEEEEKNDGFFSSSYFSVSTEEDRYVSSVSLDTLLRLVDVFLLRDAFLSSHLRRMRGGRKEEETNSAFLRFLEERKKKKYKMKDVRDISVCSMTGERGRRREEGKEEEYEEDEARRKGLSSFWGVYTADREYILETFSLSLLQKSSSEWREVSVTSILHLLHAFIQCSHINELPFSTISSQEHSPISSSSSLLSSSLSSSSSSVSSISLSSVEEEKREAVSSGLREGKGVVVPTCLPSCYETKEEEKEETDVKDRRQKSLSFLQREKRREDEKELLPMKSLSPSLTKERNLLRFRLYARLLNEVIDRQAEMRALDASLLLDACTFLSCHSSTRLFFIDARNSSKRRSRLSSFSTPSPLTSRTLYKPNLHPSHTHNPGLSSFSSSSQNCSLHETHSSLSSVSSSSSVSSPRRSGRGDRLNYLAESLFPMRYVAAEVYDTSAISQGGEESFLLSPSSSSSSIFSSPSVSLPDLDREKDEEKNGRREKTMFSEERKSPRRGEEEEESLKKSLDGAVEDASSGFDRGRRERKKSKQLSEIEEIEEEEDGREEQKDEREGEGEKREEWRYAVLDDHLLKRCVETVVLRDIEHVSRPVALLLLQSLRYLQA</sequence>
<protein>
    <submittedName>
        <fullName evidence="2">Uncharacterized protein</fullName>
    </submittedName>
</protein>
<feature type="region of interest" description="Disordered" evidence="1">
    <location>
        <begin position="556"/>
        <end position="579"/>
    </location>
</feature>
<gene>
    <name evidence="2" type="ORF">CSUI_006971</name>
</gene>
<dbReference type="VEuPathDB" id="ToxoDB:CSUI_006971"/>
<evidence type="ECO:0000313" key="2">
    <source>
        <dbReference type="EMBL" id="PHJ19203.1"/>
    </source>
</evidence>
<feature type="region of interest" description="Disordered" evidence="1">
    <location>
        <begin position="472"/>
        <end position="491"/>
    </location>
</feature>
<accession>A0A2C6KSK6</accession>
<feature type="compositionally biased region" description="Low complexity" evidence="1">
    <location>
        <begin position="556"/>
        <end position="577"/>
    </location>
</feature>